<dbReference type="RefSeq" id="WP_055224208.1">
    <property type="nucleotide sequence ID" value="NZ_BLYL01000008.1"/>
</dbReference>
<evidence type="ECO:0000313" key="1">
    <source>
        <dbReference type="EMBL" id="GFO94569.1"/>
    </source>
</evidence>
<comment type="caution">
    <text evidence="1">The sequence shown here is derived from an EMBL/GenBank/DDBJ whole genome shotgun (WGS) entry which is preliminary data.</text>
</comment>
<evidence type="ECO:0000313" key="2">
    <source>
        <dbReference type="Proteomes" id="UP000660047"/>
    </source>
</evidence>
<reference evidence="1" key="1">
    <citation type="submission" date="2020-06" db="EMBL/GenBank/DDBJ databases">
        <title>Characterization of fructooligosaccharide metabolism and fructooligosaccharide-degrading enzymes in human commensal butyrate producers.</title>
        <authorList>
            <person name="Tanno H."/>
            <person name="Fujii T."/>
            <person name="Hirano K."/>
            <person name="Maeno S."/>
            <person name="Tonozuka T."/>
            <person name="Sakamoto M."/>
            <person name="Ohkuma M."/>
            <person name="Tochio T."/>
            <person name="Endo A."/>
        </authorList>
    </citation>
    <scope>NUCLEOTIDE SEQUENCE</scope>
    <source>
        <strain evidence="1">JCM 31265</strain>
    </source>
</reference>
<gene>
    <name evidence="1" type="ORF">COEU31_16150</name>
</gene>
<accession>A0AAI9K2I7</accession>
<proteinExistence type="predicted"/>
<dbReference type="EMBL" id="BLYL01000008">
    <property type="protein sequence ID" value="GFO94569.1"/>
    <property type="molecule type" value="Genomic_DNA"/>
</dbReference>
<name>A0AAI9K2I7_9FIRM</name>
<dbReference type="AlphaFoldDB" id="A0AAI9K2I7"/>
<sequence>MVTLNKLRRIDNIISAEYFPEDDKKDIGKIVYDIDKGEIVKFEYCKRDKDSFLKSYLKKAVKAIEKCVEKDDYPETVVYAWY</sequence>
<dbReference type="Proteomes" id="UP000660047">
    <property type="component" value="Unassembled WGS sequence"/>
</dbReference>
<protein>
    <submittedName>
        <fullName evidence="1">Uncharacterized protein</fullName>
    </submittedName>
</protein>
<organism evidence="1 2">
    <name type="scientific">Coprococcus eutactus</name>
    <dbReference type="NCBI Taxonomy" id="33043"/>
    <lineage>
        <taxon>Bacteria</taxon>
        <taxon>Bacillati</taxon>
        <taxon>Bacillota</taxon>
        <taxon>Clostridia</taxon>
        <taxon>Lachnospirales</taxon>
        <taxon>Lachnospiraceae</taxon>
        <taxon>Coprococcus</taxon>
    </lineage>
</organism>